<dbReference type="PANTHER" id="PTHR12110">
    <property type="entry name" value="HYDROXYPYRUVATE ISOMERASE"/>
    <property type="match status" value="1"/>
</dbReference>
<keyword evidence="2" id="KW-0413">Isomerase</keyword>
<accession>A0A9D1Q0P7</accession>
<dbReference type="SUPFAM" id="SSF51658">
    <property type="entry name" value="Xylose isomerase-like"/>
    <property type="match status" value="1"/>
</dbReference>
<dbReference type="InterPro" id="IPR036237">
    <property type="entry name" value="Xyl_isomerase-like_sf"/>
</dbReference>
<dbReference type="InterPro" id="IPR013022">
    <property type="entry name" value="Xyl_isomerase-like_TIM-brl"/>
</dbReference>
<evidence type="ECO:0000313" key="3">
    <source>
        <dbReference type="Proteomes" id="UP000823990"/>
    </source>
</evidence>
<dbReference type="InterPro" id="IPR050312">
    <property type="entry name" value="IolE/XylAMocC-like"/>
</dbReference>
<dbReference type="Pfam" id="PF01261">
    <property type="entry name" value="AP_endonuc_2"/>
    <property type="match status" value="1"/>
</dbReference>
<proteinExistence type="predicted"/>
<name>A0A9D1Q0P7_9FIRM</name>
<dbReference type="Proteomes" id="UP000823990">
    <property type="component" value="Unassembled WGS sequence"/>
</dbReference>
<reference evidence="2" key="1">
    <citation type="journal article" date="2021" name="PeerJ">
        <title>Extensive microbial diversity within the chicken gut microbiome revealed by metagenomics and culture.</title>
        <authorList>
            <person name="Gilroy R."/>
            <person name="Ravi A."/>
            <person name="Getino M."/>
            <person name="Pursley I."/>
            <person name="Horton D.L."/>
            <person name="Alikhan N.F."/>
            <person name="Baker D."/>
            <person name="Gharbi K."/>
            <person name="Hall N."/>
            <person name="Watson M."/>
            <person name="Adriaenssens E.M."/>
            <person name="Foster-Nyarko E."/>
            <person name="Jarju S."/>
            <person name="Secka A."/>
            <person name="Antonio M."/>
            <person name="Oren A."/>
            <person name="Chaudhuri R.R."/>
            <person name="La Ragione R."/>
            <person name="Hildebrand F."/>
            <person name="Pallen M.J."/>
        </authorList>
    </citation>
    <scope>NUCLEOTIDE SEQUENCE</scope>
    <source>
        <strain evidence="2">12435</strain>
    </source>
</reference>
<dbReference type="EMBL" id="DXHS01000029">
    <property type="protein sequence ID" value="HIW02038.1"/>
    <property type="molecule type" value="Genomic_DNA"/>
</dbReference>
<reference evidence="2" key="2">
    <citation type="submission" date="2021-04" db="EMBL/GenBank/DDBJ databases">
        <authorList>
            <person name="Gilroy R."/>
        </authorList>
    </citation>
    <scope>NUCLEOTIDE SEQUENCE</scope>
    <source>
        <strain evidence="2">12435</strain>
    </source>
</reference>
<protein>
    <submittedName>
        <fullName evidence="2">Sugar phosphate isomerase/epimerase</fullName>
    </submittedName>
</protein>
<evidence type="ECO:0000313" key="2">
    <source>
        <dbReference type="EMBL" id="HIW02038.1"/>
    </source>
</evidence>
<dbReference type="PANTHER" id="PTHR12110:SF21">
    <property type="entry name" value="XYLOSE ISOMERASE-LIKE TIM BARREL DOMAIN-CONTAINING PROTEIN"/>
    <property type="match status" value="1"/>
</dbReference>
<sequence length="266" mass="30016">MKTGISTASFFTKLPTESCFAALKEMGVDTTEVFLSTYSEYEKGFADALGSRLDGSLKVHSVHSLSSQFEGELFSPSNRVRDDAEQLFRKVCYAGNVLGAKYYTFHGPLDLKRSSQATDISVYAERFAYLADVAKTYGIIIAVENVHYCKFASPELMRDLMRACPALCATIDIKHSIFSGYDPIKYIDAVEDRLVTVHVTDVTKDDTTALPGNGRYDFERLFRELYKRGLEPAVIVEAYARDFHYLEELKTSYDRLRAFAEEAKRS</sequence>
<dbReference type="GO" id="GO:0016853">
    <property type="term" value="F:isomerase activity"/>
    <property type="evidence" value="ECO:0007669"/>
    <property type="project" value="UniProtKB-KW"/>
</dbReference>
<feature type="domain" description="Xylose isomerase-like TIM barrel" evidence="1">
    <location>
        <begin position="20"/>
        <end position="256"/>
    </location>
</feature>
<organism evidence="2 3">
    <name type="scientific">Candidatus Protoclostridium stercorigallinarum</name>
    <dbReference type="NCBI Taxonomy" id="2838741"/>
    <lineage>
        <taxon>Bacteria</taxon>
        <taxon>Bacillati</taxon>
        <taxon>Bacillota</taxon>
        <taxon>Clostridia</taxon>
        <taxon>Candidatus Protoclostridium</taxon>
    </lineage>
</organism>
<gene>
    <name evidence="2" type="ORF">H9892_01715</name>
</gene>
<dbReference type="Gene3D" id="3.20.20.150">
    <property type="entry name" value="Divalent-metal-dependent TIM barrel enzymes"/>
    <property type="match status" value="1"/>
</dbReference>
<dbReference type="AlphaFoldDB" id="A0A9D1Q0P7"/>
<evidence type="ECO:0000259" key="1">
    <source>
        <dbReference type="Pfam" id="PF01261"/>
    </source>
</evidence>
<comment type="caution">
    <text evidence="2">The sequence shown here is derived from an EMBL/GenBank/DDBJ whole genome shotgun (WGS) entry which is preliminary data.</text>
</comment>